<evidence type="ECO:0000313" key="3">
    <source>
        <dbReference type="EMBL" id="KAE8352268.1"/>
    </source>
</evidence>
<evidence type="ECO:0000256" key="1">
    <source>
        <dbReference type="SAM" id="MobiDB-lite"/>
    </source>
</evidence>
<dbReference type="SUPFAM" id="SSF51322">
    <property type="entry name" value="Cyanovirin-N"/>
    <property type="match status" value="1"/>
</dbReference>
<proteinExistence type="predicted"/>
<gene>
    <name evidence="3" type="ORF">BDV28DRAFT_135432</name>
</gene>
<dbReference type="InterPro" id="IPR036673">
    <property type="entry name" value="Cyanovirin-N_sf"/>
</dbReference>
<accession>A0A5N6Z4B9</accession>
<protein>
    <recommendedName>
        <fullName evidence="5">Cyanovirin-N domain-containing protein</fullName>
    </recommendedName>
</protein>
<sequence>MYQALVLVVLFYAALAACQGIPMPGARNPPPARPRPSPVANPAEVARILHNHCTRFFIESPDLSTRPGSSGSTSSSDSDILVISGGRGGRATRYTRRAEDTPPAMLLAVCRRSDGQWRRVNLNLNRCFGWDRQGMRFTVQPK</sequence>
<keyword evidence="2" id="KW-0732">Signal</keyword>
<feature type="compositionally biased region" description="Low complexity" evidence="1">
    <location>
        <begin position="63"/>
        <end position="84"/>
    </location>
</feature>
<keyword evidence="4" id="KW-1185">Reference proteome</keyword>
<evidence type="ECO:0008006" key="5">
    <source>
        <dbReference type="Google" id="ProtNLM"/>
    </source>
</evidence>
<dbReference type="OrthoDB" id="4510474at2759"/>
<feature type="region of interest" description="Disordered" evidence="1">
    <location>
        <begin position="60"/>
        <end position="97"/>
    </location>
</feature>
<name>A0A5N6Z4B9_9EURO</name>
<feature type="chain" id="PRO_5025042869" description="Cyanovirin-N domain-containing protein" evidence="2">
    <location>
        <begin position="21"/>
        <end position="142"/>
    </location>
</feature>
<reference evidence="4" key="1">
    <citation type="submission" date="2019-04" db="EMBL/GenBank/DDBJ databases">
        <title>Friends and foes A comparative genomics studyof 23 Aspergillus species from section Flavi.</title>
        <authorList>
            <consortium name="DOE Joint Genome Institute"/>
            <person name="Kjaerbolling I."/>
            <person name="Vesth T."/>
            <person name="Frisvad J.C."/>
            <person name="Nybo J.L."/>
            <person name="Theobald S."/>
            <person name="Kildgaard S."/>
            <person name="Isbrandt T."/>
            <person name="Kuo A."/>
            <person name="Sato A."/>
            <person name="Lyhne E.K."/>
            <person name="Kogle M.E."/>
            <person name="Wiebenga A."/>
            <person name="Kun R.S."/>
            <person name="Lubbers R.J."/>
            <person name="Makela M.R."/>
            <person name="Barry K."/>
            <person name="Chovatia M."/>
            <person name="Clum A."/>
            <person name="Daum C."/>
            <person name="Haridas S."/>
            <person name="He G."/>
            <person name="LaButti K."/>
            <person name="Lipzen A."/>
            <person name="Mondo S."/>
            <person name="Riley R."/>
            <person name="Salamov A."/>
            <person name="Simmons B.A."/>
            <person name="Magnuson J.K."/>
            <person name="Henrissat B."/>
            <person name="Mortensen U.H."/>
            <person name="Larsen T.O."/>
            <person name="Devries R.P."/>
            <person name="Grigoriev I.V."/>
            <person name="Machida M."/>
            <person name="Baker S.E."/>
            <person name="Andersen M.R."/>
        </authorList>
    </citation>
    <scope>NUCLEOTIDE SEQUENCE [LARGE SCALE GENOMIC DNA]</scope>
    <source>
        <strain evidence="4">CBS 553.77</strain>
    </source>
</reference>
<organism evidence="3 4">
    <name type="scientific">Aspergillus coremiiformis</name>
    <dbReference type="NCBI Taxonomy" id="138285"/>
    <lineage>
        <taxon>Eukaryota</taxon>
        <taxon>Fungi</taxon>
        <taxon>Dikarya</taxon>
        <taxon>Ascomycota</taxon>
        <taxon>Pezizomycotina</taxon>
        <taxon>Eurotiomycetes</taxon>
        <taxon>Eurotiomycetidae</taxon>
        <taxon>Eurotiales</taxon>
        <taxon>Aspergillaceae</taxon>
        <taxon>Aspergillus</taxon>
        <taxon>Aspergillus subgen. Circumdati</taxon>
    </lineage>
</organism>
<dbReference type="EMBL" id="ML739136">
    <property type="protein sequence ID" value="KAE8352268.1"/>
    <property type="molecule type" value="Genomic_DNA"/>
</dbReference>
<evidence type="ECO:0000256" key="2">
    <source>
        <dbReference type="SAM" id="SignalP"/>
    </source>
</evidence>
<feature type="signal peptide" evidence="2">
    <location>
        <begin position="1"/>
        <end position="20"/>
    </location>
</feature>
<dbReference type="Proteomes" id="UP000327118">
    <property type="component" value="Unassembled WGS sequence"/>
</dbReference>
<evidence type="ECO:0000313" key="4">
    <source>
        <dbReference type="Proteomes" id="UP000327118"/>
    </source>
</evidence>
<dbReference type="AlphaFoldDB" id="A0A5N6Z4B9"/>